<evidence type="ECO:0000259" key="6">
    <source>
        <dbReference type="Pfam" id="PF03755"/>
    </source>
</evidence>
<feature type="domain" description="Endoribonuclease YicC-like N-terminal" evidence="6">
    <location>
        <begin position="2"/>
        <end position="123"/>
    </location>
</feature>
<dbReference type="NCBIfam" id="TIGR00255">
    <property type="entry name" value="YicC/YloC family endoribonuclease"/>
    <property type="match status" value="1"/>
</dbReference>
<keyword evidence="4" id="KW-0378">Hydrolase</keyword>
<keyword evidence="9" id="KW-1185">Reference proteome</keyword>
<dbReference type="GO" id="GO:0016787">
    <property type="term" value="F:hydrolase activity"/>
    <property type="evidence" value="ECO:0007669"/>
    <property type="project" value="UniProtKB-KW"/>
</dbReference>
<evidence type="ECO:0000313" key="9">
    <source>
        <dbReference type="Proteomes" id="UP000240042"/>
    </source>
</evidence>
<dbReference type="STRING" id="34097.SAMN02745150_00364"/>
<accession>A0A1I1D6L2</accession>
<dbReference type="AlphaFoldDB" id="A0A1I1D6L2"/>
<dbReference type="RefSeq" id="WP_092317809.1">
    <property type="nucleotide sequence ID" value="NZ_FOKY01000001.1"/>
</dbReference>
<evidence type="ECO:0000256" key="3">
    <source>
        <dbReference type="ARBA" id="ARBA00022759"/>
    </source>
</evidence>
<dbReference type="PANTHER" id="PTHR30636:SF3">
    <property type="entry name" value="UPF0701 PROTEIN YICC"/>
    <property type="match status" value="1"/>
</dbReference>
<dbReference type="Pfam" id="PF03755">
    <property type="entry name" value="YicC-like_N"/>
    <property type="match status" value="1"/>
</dbReference>
<organism evidence="8 9">
    <name type="scientific">Brevinema andersonii</name>
    <dbReference type="NCBI Taxonomy" id="34097"/>
    <lineage>
        <taxon>Bacteria</taxon>
        <taxon>Pseudomonadati</taxon>
        <taxon>Spirochaetota</taxon>
        <taxon>Spirochaetia</taxon>
        <taxon>Brevinematales</taxon>
        <taxon>Brevinemataceae</taxon>
        <taxon>Brevinema</taxon>
    </lineage>
</organism>
<keyword evidence="2" id="KW-0540">Nuclease</keyword>
<evidence type="ECO:0000256" key="5">
    <source>
        <dbReference type="ARBA" id="ARBA00035648"/>
    </source>
</evidence>
<dbReference type="InterPro" id="IPR013527">
    <property type="entry name" value="YicC-like_N"/>
</dbReference>
<dbReference type="OrthoDB" id="9771229at2"/>
<feature type="domain" description="Endoribonuclease YicC-like C-terminal" evidence="7">
    <location>
        <begin position="172"/>
        <end position="290"/>
    </location>
</feature>
<evidence type="ECO:0000256" key="4">
    <source>
        <dbReference type="ARBA" id="ARBA00022801"/>
    </source>
</evidence>
<dbReference type="Proteomes" id="UP000240042">
    <property type="component" value="Unassembled WGS sequence"/>
</dbReference>
<evidence type="ECO:0000259" key="7">
    <source>
        <dbReference type="Pfam" id="PF08340"/>
    </source>
</evidence>
<dbReference type="PANTHER" id="PTHR30636">
    <property type="entry name" value="UPF0701 PROTEIN YICC"/>
    <property type="match status" value="1"/>
</dbReference>
<comment type="cofactor">
    <cofactor evidence="1">
        <name>a divalent metal cation</name>
        <dbReference type="ChEBI" id="CHEBI:60240"/>
    </cofactor>
</comment>
<dbReference type="EMBL" id="FOKY01000001">
    <property type="protein sequence ID" value="SFB70581.1"/>
    <property type="molecule type" value="Genomic_DNA"/>
</dbReference>
<evidence type="ECO:0000313" key="8">
    <source>
        <dbReference type="EMBL" id="SFB70581.1"/>
    </source>
</evidence>
<reference evidence="9" key="1">
    <citation type="submission" date="2016-10" db="EMBL/GenBank/DDBJ databases">
        <authorList>
            <person name="Varghese N."/>
            <person name="Submissions S."/>
        </authorList>
    </citation>
    <scope>NUCLEOTIDE SEQUENCE [LARGE SCALE GENOMIC DNA]</scope>
    <source>
        <strain evidence="9">ATCC 43811</strain>
    </source>
</reference>
<name>A0A1I1D6L2_BREAD</name>
<comment type="similarity">
    <text evidence="5">Belongs to the YicC/YloC family.</text>
</comment>
<protein>
    <submittedName>
        <fullName evidence="8">TIGR00255 family protein</fullName>
    </submittedName>
</protein>
<sequence length="291" mass="33267">MIRGMTGQASLRFSHNTFDAEMEIRSVNSRYFEFRAKLPARFSQFEMEARKIVYATLQRGKIDLSLRITEKDSTGSTTLINIEAAKSHLRETKKMCEELEIPFSITAREILSLPHVLNCENVEIGEDVILFLGSKLQELINLMLPMMLVEAENTIEDVKASLNSIETALTVIKERYPQALARYKEALAQRVTEITQAKPPEERLSIEVEIFAGRTAINEEIIRLQSHIGMMKDILVQKKHGGSKELDFIAQEMNRETNTIAAKSSDFGITEQTIFIKSEIEKMREHFRNIV</sequence>
<dbReference type="InterPro" id="IPR005229">
    <property type="entry name" value="YicC/YloC-like"/>
</dbReference>
<evidence type="ECO:0000256" key="1">
    <source>
        <dbReference type="ARBA" id="ARBA00001968"/>
    </source>
</evidence>
<dbReference type="GO" id="GO:0004521">
    <property type="term" value="F:RNA endonuclease activity"/>
    <property type="evidence" value="ECO:0007669"/>
    <property type="project" value="InterPro"/>
</dbReference>
<proteinExistence type="inferred from homology"/>
<keyword evidence="3" id="KW-0255">Endonuclease</keyword>
<dbReference type="Pfam" id="PF08340">
    <property type="entry name" value="YicC-like_C"/>
    <property type="match status" value="1"/>
</dbReference>
<evidence type="ECO:0000256" key="2">
    <source>
        <dbReference type="ARBA" id="ARBA00022722"/>
    </source>
</evidence>
<dbReference type="InterPro" id="IPR013551">
    <property type="entry name" value="YicC-like_C"/>
</dbReference>
<gene>
    <name evidence="8" type="ORF">SAMN02745150_00364</name>
</gene>